<keyword evidence="1" id="KW-0472">Membrane</keyword>
<reference evidence="2 3" key="1">
    <citation type="journal article" date="2019" name="Int. J. Syst. Evol. Microbiol.">
        <title>The Global Catalogue of Microorganisms (GCM) 10K type strain sequencing project: providing services to taxonomists for standard genome sequencing and annotation.</title>
        <authorList>
            <consortium name="The Broad Institute Genomics Platform"/>
            <consortium name="The Broad Institute Genome Sequencing Center for Infectious Disease"/>
            <person name="Wu L."/>
            <person name="Ma J."/>
        </authorList>
    </citation>
    <scope>NUCLEOTIDE SEQUENCE [LARGE SCALE GENOMIC DNA]</scope>
    <source>
        <strain evidence="2 3">JCM 16330</strain>
    </source>
</reference>
<comment type="caution">
    <text evidence="2">The sequence shown here is derived from an EMBL/GenBank/DDBJ whole genome shotgun (WGS) entry which is preliminary data.</text>
</comment>
<feature type="transmembrane region" description="Helical" evidence="1">
    <location>
        <begin position="120"/>
        <end position="153"/>
    </location>
</feature>
<gene>
    <name evidence="2" type="ORF">GCM10009066_06880</name>
</gene>
<name>A0AAV3S538_9EURY</name>
<feature type="transmembrane region" description="Helical" evidence="1">
    <location>
        <begin position="220"/>
        <end position="242"/>
    </location>
</feature>
<dbReference type="Proteomes" id="UP001500837">
    <property type="component" value="Unassembled WGS sequence"/>
</dbReference>
<protein>
    <submittedName>
        <fullName evidence="2">Uncharacterized protein</fullName>
    </submittedName>
</protein>
<feature type="transmembrane region" description="Helical" evidence="1">
    <location>
        <begin position="21"/>
        <end position="39"/>
    </location>
</feature>
<keyword evidence="1" id="KW-1133">Transmembrane helix</keyword>
<feature type="transmembrane region" description="Helical" evidence="1">
    <location>
        <begin position="184"/>
        <end position="208"/>
    </location>
</feature>
<dbReference type="AlphaFoldDB" id="A0AAV3S538"/>
<sequence length="524" mass="54544">MPAPRDAVRDGLRVALNRPRLFGLAGGALLCEVILRLALGTVHPLLTVVCPPVAAIPLLGAAAPSVSDAVADADATPDGGLRATLRERGPSLLAVAVGGHLVALACGAAAFLVLDTAIRWVLYATGGIVSTVVVHVAPLLGVAGGAFVAWAFLAPAVEHAISGSDVRTVALAPLRGLRDRRRTAAAVGVQVACALVTIGVFFGCAALANNRYATQTAALLAFAVALVSTVGTLALLGTLAYPTHVALARRVPHPLRPTRAAPVKRAVLAVLLVTGLVVGASAIRVTETRPTPDVPDTSLPADAIDAYAAALDRTAARDHRVVVRDVHSEGRVVSTTTVERSDRRIRTVLDTGDGRPVLGYADSGVAYGFSAFSPGLFALGERDVRNWQSARALPGYWYLRDEYTITDGLPYGLPAARTGSWTTVSETDGVRTLALTDGPAVFDALQNADAADATVRTARVRMQLDTERGVVLGGSARLNATISGSTLVRNHTYDVASGPDVDARRPDALGARSLGEWAWDLFAY</sequence>
<accession>A0AAV3S538</accession>
<feature type="transmembrane region" description="Helical" evidence="1">
    <location>
        <begin position="92"/>
        <end position="114"/>
    </location>
</feature>
<keyword evidence="3" id="KW-1185">Reference proteome</keyword>
<dbReference type="RefSeq" id="WP_211311636.1">
    <property type="nucleotide sequence ID" value="NZ_BAAABL010000033.1"/>
</dbReference>
<evidence type="ECO:0000313" key="2">
    <source>
        <dbReference type="EMBL" id="GAA0295007.1"/>
    </source>
</evidence>
<evidence type="ECO:0000256" key="1">
    <source>
        <dbReference type="SAM" id="Phobius"/>
    </source>
</evidence>
<keyword evidence="1" id="KW-0812">Transmembrane</keyword>
<proteinExistence type="predicted"/>
<feature type="transmembrane region" description="Helical" evidence="1">
    <location>
        <begin position="263"/>
        <end position="283"/>
    </location>
</feature>
<dbReference type="EMBL" id="BAAABL010000033">
    <property type="protein sequence ID" value="GAA0295007.1"/>
    <property type="molecule type" value="Genomic_DNA"/>
</dbReference>
<evidence type="ECO:0000313" key="3">
    <source>
        <dbReference type="Proteomes" id="UP001500837"/>
    </source>
</evidence>
<organism evidence="2 3">
    <name type="scientific">Halarchaeum salinum</name>
    <dbReference type="NCBI Taxonomy" id="489912"/>
    <lineage>
        <taxon>Archaea</taxon>
        <taxon>Methanobacteriati</taxon>
        <taxon>Methanobacteriota</taxon>
        <taxon>Stenosarchaea group</taxon>
        <taxon>Halobacteria</taxon>
        <taxon>Halobacteriales</taxon>
        <taxon>Halobacteriaceae</taxon>
    </lineage>
</organism>